<dbReference type="PANTHER" id="PTHR47841:SF3">
    <property type="entry name" value="OS09G0492800 PROTEIN"/>
    <property type="match status" value="1"/>
</dbReference>
<reference evidence="4" key="1">
    <citation type="journal article" date="2023" name="Plant J.">
        <title>Genome sequences and population genomics provide insights into the demographic history, inbreeding, and mutation load of two 'living fossil' tree species of Dipteronia.</title>
        <authorList>
            <person name="Feng Y."/>
            <person name="Comes H.P."/>
            <person name="Chen J."/>
            <person name="Zhu S."/>
            <person name="Lu R."/>
            <person name="Zhang X."/>
            <person name="Li P."/>
            <person name="Qiu J."/>
            <person name="Olsen K.M."/>
            <person name="Qiu Y."/>
        </authorList>
    </citation>
    <scope>NUCLEOTIDE SEQUENCE</scope>
    <source>
        <strain evidence="4">NBL</strain>
    </source>
</reference>
<dbReference type="SUPFAM" id="SSF57889">
    <property type="entry name" value="Cysteine-rich domain"/>
    <property type="match status" value="2"/>
</dbReference>
<feature type="domain" description="DC1" evidence="3">
    <location>
        <begin position="186"/>
        <end position="238"/>
    </location>
</feature>
<dbReference type="Pfam" id="PF03107">
    <property type="entry name" value="C1_2"/>
    <property type="match status" value="2"/>
</dbReference>
<evidence type="ECO:0000259" key="3">
    <source>
        <dbReference type="Pfam" id="PF03107"/>
    </source>
</evidence>
<feature type="compositionally biased region" description="Low complexity" evidence="2">
    <location>
        <begin position="35"/>
        <end position="50"/>
    </location>
</feature>
<sequence>MMMNNNRTLVKTRTFQYNRSSSMELQNPIPRHHQSTTTTTFVPPRSTSFSGPRNRSPEFPTSPQCIFGEERFLASHPQHPLAQIDLHDLFTCDGCKEYGSGKRFTCRQCVFQLHEFCAQAPQSLNNHPLHCQHQLLLNTKPVKGGIMKSRCDACGKPTKCYSFKCSACSFQMHPCCAKLSNEITYPLHPHTLKMLPVTASRMTNGDQPGFVCGECRRKRSGKVYRCTVCDYHLHAVCAKDMVNGLLDSNIKEPGKPSKFGSAARLASQVVIGFLDGLIHGFGEGVGEVLGQTLMKSGGPNRAIINKQQNRSTEDDQ</sequence>
<evidence type="ECO:0000313" key="4">
    <source>
        <dbReference type="EMBL" id="KAK3232121.1"/>
    </source>
</evidence>
<protein>
    <recommendedName>
        <fullName evidence="3">DC1 domain-containing protein</fullName>
    </recommendedName>
</protein>
<keyword evidence="1" id="KW-0677">Repeat</keyword>
<evidence type="ECO:0000313" key="5">
    <source>
        <dbReference type="Proteomes" id="UP001281410"/>
    </source>
</evidence>
<dbReference type="PANTHER" id="PTHR47841">
    <property type="entry name" value="DIACYLGLYCEROL KINASE THETA-LIKE-RELATED"/>
    <property type="match status" value="1"/>
</dbReference>
<accession>A0AAE0B8L9</accession>
<feature type="region of interest" description="Disordered" evidence="2">
    <location>
        <begin position="23"/>
        <end position="59"/>
    </location>
</feature>
<gene>
    <name evidence="4" type="ORF">Dsin_004002</name>
</gene>
<dbReference type="AlphaFoldDB" id="A0AAE0B8L9"/>
<dbReference type="Proteomes" id="UP001281410">
    <property type="component" value="Unassembled WGS sequence"/>
</dbReference>
<keyword evidence="5" id="KW-1185">Reference proteome</keyword>
<dbReference type="EMBL" id="JANJYJ010000001">
    <property type="protein sequence ID" value="KAK3232121.1"/>
    <property type="molecule type" value="Genomic_DNA"/>
</dbReference>
<name>A0AAE0B8L9_9ROSI</name>
<dbReference type="InterPro" id="IPR004146">
    <property type="entry name" value="DC1"/>
</dbReference>
<evidence type="ECO:0000256" key="2">
    <source>
        <dbReference type="SAM" id="MobiDB-lite"/>
    </source>
</evidence>
<dbReference type="InterPro" id="IPR046349">
    <property type="entry name" value="C1-like_sf"/>
</dbReference>
<feature type="domain" description="DC1" evidence="3">
    <location>
        <begin position="75"/>
        <end position="118"/>
    </location>
</feature>
<proteinExistence type="predicted"/>
<organism evidence="4 5">
    <name type="scientific">Dipteronia sinensis</name>
    <dbReference type="NCBI Taxonomy" id="43782"/>
    <lineage>
        <taxon>Eukaryota</taxon>
        <taxon>Viridiplantae</taxon>
        <taxon>Streptophyta</taxon>
        <taxon>Embryophyta</taxon>
        <taxon>Tracheophyta</taxon>
        <taxon>Spermatophyta</taxon>
        <taxon>Magnoliopsida</taxon>
        <taxon>eudicotyledons</taxon>
        <taxon>Gunneridae</taxon>
        <taxon>Pentapetalae</taxon>
        <taxon>rosids</taxon>
        <taxon>malvids</taxon>
        <taxon>Sapindales</taxon>
        <taxon>Sapindaceae</taxon>
        <taxon>Hippocastanoideae</taxon>
        <taxon>Acereae</taxon>
        <taxon>Dipteronia</taxon>
    </lineage>
</organism>
<comment type="caution">
    <text evidence="4">The sequence shown here is derived from an EMBL/GenBank/DDBJ whole genome shotgun (WGS) entry which is preliminary data.</text>
</comment>
<evidence type="ECO:0000256" key="1">
    <source>
        <dbReference type="ARBA" id="ARBA00022737"/>
    </source>
</evidence>